<evidence type="ECO:0000313" key="3">
    <source>
        <dbReference type="Proteomes" id="UP000789831"/>
    </source>
</evidence>
<keyword evidence="3" id="KW-1185">Reference proteome</keyword>
<reference evidence="2" key="1">
    <citation type="submission" date="2021-06" db="EMBL/GenBank/DDBJ databases">
        <authorList>
            <person name="Kallberg Y."/>
            <person name="Tangrot J."/>
            <person name="Rosling A."/>
        </authorList>
    </citation>
    <scope>NUCLEOTIDE SEQUENCE</scope>
    <source>
        <strain evidence="2">MT106</strain>
    </source>
</reference>
<name>A0A9N9CM87_9GLOM</name>
<keyword evidence="1" id="KW-0732">Signal</keyword>
<protein>
    <submittedName>
        <fullName evidence="2">10570_t:CDS:1</fullName>
    </submittedName>
</protein>
<feature type="chain" id="PRO_5040247585" evidence="1">
    <location>
        <begin position="28"/>
        <end position="162"/>
    </location>
</feature>
<dbReference type="AlphaFoldDB" id="A0A9N9CM87"/>
<evidence type="ECO:0000256" key="1">
    <source>
        <dbReference type="SAM" id="SignalP"/>
    </source>
</evidence>
<dbReference type="OrthoDB" id="10362935at2759"/>
<sequence>MNKQTSSIFFLVTLTIFAFVFFPSANATPTPKTIEKRAVCPQIVDYCTFEPQSGNAEQIVLGQITFTQFTDCKVRITGQLNTVHGSSKNYDVHIVKSVATKDSPIFDMDFILKDQIDVPFETTLPVSPVVPFTDLKNYICIVMYEDSKIDDQVLGTAQIKQV</sequence>
<comment type="caution">
    <text evidence="2">The sequence shown here is derived from an EMBL/GenBank/DDBJ whole genome shotgun (WGS) entry which is preliminary data.</text>
</comment>
<organism evidence="2 3">
    <name type="scientific">Ambispora gerdemannii</name>
    <dbReference type="NCBI Taxonomy" id="144530"/>
    <lineage>
        <taxon>Eukaryota</taxon>
        <taxon>Fungi</taxon>
        <taxon>Fungi incertae sedis</taxon>
        <taxon>Mucoromycota</taxon>
        <taxon>Glomeromycotina</taxon>
        <taxon>Glomeromycetes</taxon>
        <taxon>Archaeosporales</taxon>
        <taxon>Ambisporaceae</taxon>
        <taxon>Ambispora</taxon>
    </lineage>
</organism>
<gene>
    <name evidence="2" type="ORF">AGERDE_LOCUS9291</name>
</gene>
<accession>A0A9N9CM87</accession>
<dbReference type="Proteomes" id="UP000789831">
    <property type="component" value="Unassembled WGS sequence"/>
</dbReference>
<evidence type="ECO:0000313" key="2">
    <source>
        <dbReference type="EMBL" id="CAG8604958.1"/>
    </source>
</evidence>
<feature type="signal peptide" evidence="1">
    <location>
        <begin position="1"/>
        <end position="27"/>
    </location>
</feature>
<proteinExistence type="predicted"/>
<dbReference type="EMBL" id="CAJVPL010002264">
    <property type="protein sequence ID" value="CAG8604958.1"/>
    <property type="molecule type" value="Genomic_DNA"/>
</dbReference>